<reference evidence="3" key="1">
    <citation type="journal article" date="2011" name="Nat. Commun.">
        <title>Effector diversification within compartments of the Leptosphaeria maculans genome affected by Repeat-Induced Point mutations.</title>
        <authorList>
            <person name="Rouxel T."/>
            <person name="Grandaubert J."/>
            <person name="Hane J.K."/>
            <person name="Hoede C."/>
            <person name="van de Wouw A.P."/>
            <person name="Couloux A."/>
            <person name="Dominguez V."/>
            <person name="Anthouard V."/>
            <person name="Bally P."/>
            <person name="Bourras S."/>
            <person name="Cozijnsen A.J."/>
            <person name="Ciuffetti L.M."/>
            <person name="Degrave A."/>
            <person name="Dilmaghani A."/>
            <person name="Duret L."/>
            <person name="Fudal I."/>
            <person name="Goodwin S.B."/>
            <person name="Gout L."/>
            <person name="Glaser N."/>
            <person name="Linglin J."/>
            <person name="Kema G.H.J."/>
            <person name="Lapalu N."/>
            <person name="Lawrence C.B."/>
            <person name="May K."/>
            <person name="Meyer M."/>
            <person name="Ollivier B."/>
            <person name="Poulain J."/>
            <person name="Schoch C.L."/>
            <person name="Simon A."/>
            <person name="Spatafora J.W."/>
            <person name="Stachowiak A."/>
            <person name="Turgeon B.G."/>
            <person name="Tyler B.M."/>
            <person name="Vincent D."/>
            <person name="Weissenbach J."/>
            <person name="Amselem J."/>
            <person name="Quesneville H."/>
            <person name="Oliver R.P."/>
            <person name="Wincker P."/>
            <person name="Balesdent M.-H."/>
            <person name="Howlett B.J."/>
        </authorList>
    </citation>
    <scope>NUCLEOTIDE SEQUENCE [LARGE SCALE GENOMIC DNA]</scope>
    <source>
        <strain evidence="3">JN3 / isolate v23.1.3 / race Av1-4-5-6-7-8</strain>
    </source>
</reference>
<sequence>MDGKLLKKARSKKQEGKKGWSGPATAPNEGMSEFPKSWLAGCYGQRKKRGLFAARCFGGCRETHNTHRE</sequence>
<evidence type="ECO:0000313" key="3">
    <source>
        <dbReference type="Proteomes" id="UP000002668"/>
    </source>
</evidence>
<organism evidence="2 3">
    <name type="scientific">Leptosphaeria maculans (strain JN3 / isolate v23.1.3 / race Av1-4-5-6-7-8)</name>
    <name type="common">Blackleg fungus</name>
    <name type="synonym">Phoma lingam</name>
    <dbReference type="NCBI Taxonomy" id="985895"/>
    <lineage>
        <taxon>Eukaryota</taxon>
        <taxon>Fungi</taxon>
        <taxon>Dikarya</taxon>
        <taxon>Ascomycota</taxon>
        <taxon>Pezizomycotina</taxon>
        <taxon>Dothideomycetes</taxon>
        <taxon>Pleosporomycetidae</taxon>
        <taxon>Pleosporales</taxon>
        <taxon>Pleosporineae</taxon>
        <taxon>Leptosphaeriaceae</taxon>
        <taxon>Plenodomus</taxon>
        <taxon>Plenodomus lingam/Leptosphaeria maculans species complex</taxon>
    </lineage>
</organism>
<feature type="region of interest" description="Disordered" evidence="1">
    <location>
        <begin position="1"/>
        <end position="34"/>
    </location>
</feature>
<gene>
    <name evidence="2" type="ORF">LEMA_P012320.1</name>
</gene>
<accession>E5AD93</accession>
<dbReference type="EMBL" id="FP929139">
    <property type="protein sequence ID" value="CBY02445.1"/>
    <property type="molecule type" value="Genomic_DNA"/>
</dbReference>
<dbReference type="AlphaFoldDB" id="E5AD93"/>
<evidence type="ECO:0000313" key="2">
    <source>
        <dbReference type="EMBL" id="CBY02445.1"/>
    </source>
</evidence>
<dbReference type="VEuPathDB" id="FungiDB:LEMA_P012320.1"/>
<proteinExistence type="predicted"/>
<protein>
    <submittedName>
        <fullName evidence="2">Predicted protein</fullName>
    </submittedName>
</protein>
<dbReference type="Proteomes" id="UP000002668">
    <property type="component" value="Genome"/>
</dbReference>
<feature type="compositionally biased region" description="Basic residues" evidence="1">
    <location>
        <begin position="1"/>
        <end position="11"/>
    </location>
</feature>
<dbReference type="InParanoid" id="E5AD93"/>
<dbReference type="HOGENOM" id="CLU_2776407_0_0_1"/>
<name>E5AD93_LEPMJ</name>
<keyword evidence="3" id="KW-1185">Reference proteome</keyword>
<evidence type="ECO:0000256" key="1">
    <source>
        <dbReference type="SAM" id="MobiDB-lite"/>
    </source>
</evidence>